<comment type="subcellular location">
    <subcellularLocation>
        <location evidence="1">Membrane</location>
        <topology evidence="1">Multi-pass membrane protein</topology>
    </subcellularLocation>
</comment>
<feature type="transmembrane region" description="Helical" evidence="6">
    <location>
        <begin position="169"/>
        <end position="188"/>
    </location>
</feature>
<keyword evidence="5 6" id="KW-0472">Membrane</keyword>
<feature type="transmembrane region" description="Helical" evidence="6">
    <location>
        <begin position="200"/>
        <end position="218"/>
    </location>
</feature>
<dbReference type="EMBL" id="JAJITC010000001">
    <property type="protein sequence ID" value="MCC8400326.1"/>
    <property type="molecule type" value="Genomic_DNA"/>
</dbReference>
<organism evidence="7 8">
    <name type="scientific">Paraburkholderia translucens</name>
    <dbReference type="NCBI Taxonomy" id="2886945"/>
    <lineage>
        <taxon>Bacteria</taxon>
        <taxon>Pseudomonadati</taxon>
        <taxon>Pseudomonadota</taxon>
        <taxon>Betaproteobacteria</taxon>
        <taxon>Burkholderiales</taxon>
        <taxon>Burkholderiaceae</taxon>
        <taxon>Paraburkholderia</taxon>
    </lineage>
</organism>
<feature type="transmembrane region" description="Helical" evidence="6">
    <location>
        <begin position="455"/>
        <end position="473"/>
    </location>
</feature>
<feature type="transmembrane region" description="Helical" evidence="6">
    <location>
        <begin position="64"/>
        <end position="86"/>
    </location>
</feature>
<feature type="transmembrane region" description="Helical" evidence="6">
    <location>
        <begin position="373"/>
        <end position="392"/>
    </location>
</feature>
<evidence type="ECO:0000256" key="6">
    <source>
        <dbReference type="SAM" id="Phobius"/>
    </source>
</evidence>
<protein>
    <submittedName>
        <fullName evidence="7">Amino acid permease</fullName>
    </submittedName>
</protein>
<feature type="transmembrane region" description="Helical" evidence="6">
    <location>
        <begin position="107"/>
        <end position="131"/>
    </location>
</feature>
<evidence type="ECO:0000256" key="4">
    <source>
        <dbReference type="ARBA" id="ARBA00022989"/>
    </source>
</evidence>
<comment type="caution">
    <text evidence="7">The sequence shown here is derived from an EMBL/GenBank/DDBJ whole genome shotgun (WGS) entry which is preliminary data.</text>
</comment>
<evidence type="ECO:0000256" key="1">
    <source>
        <dbReference type="ARBA" id="ARBA00004141"/>
    </source>
</evidence>
<dbReference type="PANTHER" id="PTHR43243:SF4">
    <property type="entry name" value="CATIONIC AMINO ACID TRANSPORTER 4"/>
    <property type="match status" value="1"/>
</dbReference>
<evidence type="ECO:0000313" key="8">
    <source>
        <dbReference type="Proteomes" id="UP001430614"/>
    </source>
</evidence>
<gene>
    <name evidence="7" type="ORF">LJ655_00215</name>
</gene>
<feature type="transmembrane region" description="Helical" evidence="6">
    <location>
        <begin position="319"/>
        <end position="343"/>
    </location>
</feature>
<dbReference type="PANTHER" id="PTHR43243">
    <property type="entry name" value="INNER MEMBRANE TRANSPORTER YGJI-RELATED"/>
    <property type="match status" value="1"/>
</dbReference>
<dbReference type="InterPro" id="IPR002293">
    <property type="entry name" value="AA/rel_permease1"/>
</dbReference>
<sequence>MAATGYMARKTVADIVGSADVEEGRKLSKTLGATSITAMGIGAIIGAGIFVLTGTAAARFAGPAITLSFVLGGVACAFVGLCYSELAAMLPVCGSSYTYTYATLGEIFAWIIGWDLILEYAMGAATVAVGWSGYIVSLLRNAGIEIPPTLAAAPGTVVKLPDGSTITGVINLPAVVIVAILTTMLVLGTKESARLNNVMVAIKLTVVVAFIAIGMFFIKPEHWHPYLPANTGQFGSFGMSGILRGSAVVFFAFIGFDAVSTAAQEARRPQRDMPIGILGSLIICTVLYIFVAAVLTGLVPYTELNVPDPIAKGVDAIGMTWFAILIKIGALTGLTTVILVLLYGQSRIFFTMSQDGLLPPMFARVHSRLHTPYLSQMLIGTVVAIVSALTPIGVLGEMVSIGTLFAFILVCGAVIYLRRSDSEALRPFRAPGVPVVPVLGILLCLLLMLGLPLVTWMRLVVWLVIGMTIYLSYGRNHSVLRHPELRKW</sequence>
<keyword evidence="2" id="KW-0813">Transport</keyword>
<evidence type="ECO:0000256" key="2">
    <source>
        <dbReference type="ARBA" id="ARBA00022448"/>
    </source>
</evidence>
<proteinExistence type="predicted"/>
<evidence type="ECO:0000256" key="5">
    <source>
        <dbReference type="ARBA" id="ARBA00023136"/>
    </source>
</evidence>
<feature type="transmembrane region" description="Helical" evidence="6">
    <location>
        <begin position="398"/>
        <end position="418"/>
    </location>
</feature>
<keyword evidence="3 6" id="KW-0812">Transmembrane</keyword>
<keyword evidence="8" id="KW-1185">Reference proteome</keyword>
<reference evidence="7 8" key="1">
    <citation type="submission" date="2021-11" db="EMBL/GenBank/DDBJ databases">
        <authorList>
            <person name="Oh E.-T."/>
            <person name="Kim S.-B."/>
        </authorList>
    </citation>
    <scope>NUCLEOTIDE SEQUENCE [LARGE SCALE GENOMIC DNA]</scope>
    <source>
        <strain evidence="7 8">MMS20-SJTN17</strain>
    </source>
</reference>
<feature type="transmembrane region" description="Helical" evidence="6">
    <location>
        <begin position="242"/>
        <end position="263"/>
    </location>
</feature>
<keyword evidence="4 6" id="KW-1133">Transmembrane helix</keyword>
<accession>A0ABS8K6F5</accession>
<dbReference type="Pfam" id="PF13520">
    <property type="entry name" value="AA_permease_2"/>
    <property type="match status" value="1"/>
</dbReference>
<evidence type="ECO:0000313" key="7">
    <source>
        <dbReference type="EMBL" id="MCC8400326.1"/>
    </source>
</evidence>
<dbReference type="RefSeq" id="WP_230559251.1">
    <property type="nucleotide sequence ID" value="NZ_JAJITC010000001.1"/>
</dbReference>
<feature type="transmembrane region" description="Helical" evidence="6">
    <location>
        <begin position="36"/>
        <end position="58"/>
    </location>
</feature>
<feature type="transmembrane region" description="Helical" evidence="6">
    <location>
        <begin position="430"/>
        <end position="449"/>
    </location>
</feature>
<dbReference type="PIRSF" id="PIRSF006060">
    <property type="entry name" value="AA_transporter"/>
    <property type="match status" value="1"/>
</dbReference>
<dbReference type="Gene3D" id="1.20.1740.10">
    <property type="entry name" value="Amino acid/polyamine transporter I"/>
    <property type="match status" value="1"/>
</dbReference>
<dbReference type="Proteomes" id="UP001430614">
    <property type="component" value="Unassembled WGS sequence"/>
</dbReference>
<evidence type="ECO:0000256" key="3">
    <source>
        <dbReference type="ARBA" id="ARBA00022692"/>
    </source>
</evidence>
<feature type="transmembrane region" description="Helical" evidence="6">
    <location>
        <begin position="275"/>
        <end position="299"/>
    </location>
</feature>
<name>A0ABS8K6F5_9BURK</name>